<dbReference type="KEGG" id="emar:D1013_08980"/>
<gene>
    <name evidence="1" type="ORF">D1013_08980</name>
</gene>
<protein>
    <submittedName>
        <fullName evidence="1">Uncharacterized protein</fullName>
    </submittedName>
</protein>
<dbReference type="AlphaFoldDB" id="A0A3G2L5D9"/>
<dbReference type="RefSeq" id="WP_121848501.1">
    <property type="nucleotide sequence ID" value="NZ_CP032050.1"/>
</dbReference>
<dbReference type="EMBL" id="CP032050">
    <property type="protein sequence ID" value="AYN67485.1"/>
    <property type="molecule type" value="Genomic_DNA"/>
</dbReference>
<dbReference type="SUPFAM" id="SSF55785">
    <property type="entry name" value="PYP-like sensor domain (PAS domain)"/>
    <property type="match status" value="1"/>
</dbReference>
<accession>A0A3G2L5D9</accession>
<dbReference type="Proteomes" id="UP000276309">
    <property type="component" value="Chromosome"/>
</dbReference>
<name>A0A3G2L5D9_9FLAO</name>
<dbReference type="OrthoDB" id="9124519at2"/>
<reference evidence="1 2" key="1">
    <citation type="submission" date="2018-08" db="EMBL/GenBank/DDBJ databases">
        <title>The reduced genetic potential of extracellular carbohydrate catabolism in Euzebyella marina RN62, a Flavobacteriia bacterium isolated from the hadal water.</title>
        <authorList>
            <person name="Xue C."/>
        </authorList>
    </citation>
    <scope>NUCLEOTIDE SEQUENCE [LARGE SCALE GENOMIC DNA]</scope>
    <source>
        <strain evidence="1 2">RN62</strain>
    </source>
</reference>
<organism evidence="1 2">
    <name type="scientific">Euzebyella marina</name>
    <dbReference type="NCBI Taxonomy" id="1761453"/>
    <lineage>
        <taxon>Bacteria</taxon>
        <taxon>Pseudomonadati</taxon>
        <taxon>Bacteroidota</taxon>
        <taxon>Flavobacteriia</taxon>
        <taxon>Flavobacteriales</taxon>
        <taxon>Flavobacteriaceae</taxon>
        <taxon>Euzebyella</taxon>
    </lineage>
</organism>
<proteinExistence type="predicted"/>
<evidence type="ECO:0000313" key="1">
    <source>
        <dbReference type="EMBL" id="AYN67485.1"/>
    </source>
</evidence>
<evidence type="ECO:0000313" key="2">
    <source>
        <dbReference type="Proteomes" id="UP000276309"/>
    </source>
</evidence>
<dbReference type="InterPro" id="IPR035965">
    <property type="entry name" value="PAS-like_dom_sf"/>
</dbReference>
<keyword evidence="2" id="KW-1185">Reference proteome</keyword>
<sequence length="383" mass="43975">MPDFDMLPCAVIRMTLKESIVDINPYILGKLSYGLEELKNNSINSLLSPGSRILYKTHFYPILVEKNMVHEIVLSLIGKDGTKHPFLFNMSMDANDIFLTGLFLNKRNDYESGLIEAKNAAENALLKNKELMMAQKELGQVQKSLEIQLSQERSINKELRILNKMISHDLQEPLRKIQLFASKTISEAKRKYSWEVLALNLNRIIDIAFEGHSLTKRLQQYSELEFYPLRKAHFDLRGIIESTKAKSSISTYGFYYDLEVESVYGDENKINLLFTELFELVNRISSPDHAQTLRITSRVFESNENVLNTFHRKKLRICIITHSQVSDRDTVKRNNSESSDRRGVGLDLAFCEKITTLHGGSFSRENIGPEKVSMEIVLPYVSL</sequence>